<dbReference type="InterPro" id="IPR020806">
    <property type="entry name" value="PKS_PP-bd"/>
</dbReference>
<dbReference type="Pfam" id="PF23562">
    <property type="entry name" value="AMP-binding_C_3"/>
    <property type="match status" value="1"/>
</dbReference>
<dbReference type="VEuPathDB" id="FungiDB:Z519_00942"/>
<name>A0A0D2IRA2_CLAB1</name>
<gene>
    <name evidence="5" type="ORF">Z519_00942</name>
</gene>
<reference evidence="5" key="1">
    <citation type="submission" date="2015-01" db="EMBL/GenBank/DDBJ databases">
        <title>The Genome Sequence of Cladophialophora bantiana CBS 173.52.</title>
        <authorList>
            <consortium name="The Broad Institute Genomics Platform"/>
            <person name="Cuomo C."/>
            <person name="de Hoog S."/>
            <person name="Gorbushina A."/>
            <person name="Stielow B."/>
            <person name="Teixiera M."/>
            <person name="Abouelleil A."/>
            <person name="Chapman S.B."/>
            <person name="Priest M."/>
            <person name="Young S.K."/>
            <person name="Wortman J."/>
            <person name="Nusbaum C."/>
            <person name="Birren B."/>
        </authorList>
    </citation>
    <scope>NUCLEOTIDE SEQUENCE [LARGE SCALE GENOMIC DNA]</scope>
    <source>
        <strain evidence="5">CBS 173.52</strain>
    </source>
</reference>
<dbReference type="HOGENOM" id="CLU_002220_2_0_1"/>
<feature type="region of interest" description="Disordered" evidence="3">
    <location>
        <begin position="667"/>
        <end position="721"/>
    </location>
</feature>
<feature type="compositionally biased region" description="Basic and acidic residues" evidence="3">
    <location>
        <begin position="1069"/>
        <end position="1082"/>
    </location>
</feature>
<dbReference type="InterPro" id="IPR042099">
    <property type="entry name" value="ANL_N_sf"/>
</dbReference>
<dbReference type="OrthoDB" id="429813at2759"/>
<evidence type="ECO:0000256" key="1">
    <source>
        <dbReference type="ARBA" id="ARBA00022450"/>
    </source>
</evidence>
<dbReference type="InterPro" id="IPR036736">
    <property type="entry name" value="ACP-like_sf"/>
</dbReference>
<organism evidence="5 6">
    <name type="scientific">Cladophialophora bantiana (strain ATCC 10958 / CBS 173.52 / CDC B-1940 / NIH 8579)</name>
    <name type="common">Xylohypha bantiana</name>
    <dbReference type="NCBI Taxonomy" id="1442370"/>
    <lineage>
        <taxon>Eukaryota</taxon>
        <taxon>Fungi</taxon>
        <taxon>Dikarya</taxon>
        <taxon>Ascomycota</taxon>
        <taxon>Pezizomycotina</taxon>
        <taxon>Eurotiomycetes</taxon>
        <taxon>Chaetothyriomycetidae</taxon>
        <taxon>Chaetothyriales</taxon>
        <taxon>Herpotrichiellaceae</taxon>
        <taxon>Cladophialophora</taxon>
    </lineage>
</organism>
<dbReference type="AlphaFoldDB" id="A0A0D2IRA2"/>
<dbReference type="Proteomes" id="UP000053789">
    <property type="component" value="Unassembled WGS sequence"/>
</dbReference>
<dbReference type="Gene3D" id="3.40.50.12780">
    <property type="entry name" value="N-terminal domain of ligase-like"/>
    <property type="match status" value="1"/>
</dbReference>
<dbReference type="InterPro" id="IPR013120">
    <property type="entry name" value="FAR_NAD-bd"/>
</dbReference>
<proteinExistence type="predicted"/>
<dbReference type="InterPro" id="IPR009081">
    <property type="entry name" value="PP-bd_ACP"/>
</dbReference>
<dbReference type="PANTHER" id="PTHR43439:SF2">
    <property type="entry name" value="ENZYME, PUTATIVE (JCVI)-RELATED"/>
    <property type="match status" value="1"/>
</dbReference>
<dbReference type="PANTHER" id="PTHR43439">
    <property type="entry name" value="PHENYLACETATE-COENZYME A LIGASE"/>
    <property type="match status" value="1"/>
</dbReference>
<dbReference type="Pfam" id="PF00501">
    <property type="entry name" value="AMP-binding"/>
    <property type="match status" value="1"/>
</dbReference>
<dbReference type="GO" id="GO:0031177">
    <property type="term" value="F:phosphopantetheine binding"/>
    <property type="evidence" value="ECO:0007669"/>
    <property type="project" value="InterPro"/>
</dbReference>
<accession>A0A0D2IRA2</accession>
<dbReference type="Gene3D" id="1.10.1200.10">
    <property type="entry name" value="ACP-like"/>
    <property type="match status" value="1"/>
</dbReference>
<evidence type="ECO:0000256" key="2">
    <source>
        <dbReference type="ARBA" id="ARBA00022553"/>
    </source>
</evidence>
<protein>
    <recommendedName>
        <fullName evidence="4">Carrier domain-containing protein</fullName>
    </recommendedName>
</protein>
<keyword evidence="6" id="KW-1185">Reference proteome</keyword>
<dbReference type="InterPro" id="IPR000873">
    <property type="entry name" value="AMP-dep_synth/lig_dom"/>
</dbReference>
<dbReference type="SUPFAM" id="SSF56801">
    <property type="entry name" value="Acetyl-CoA synthetase-like"/>
    <property type="match status" value="1"/>
</dbReference>
<dbReference type="GeneID" id="27693870"/>
<dbReference type="PROSITE" id="PS50075">
    <property type="entry name" value="CARRIER"/>
    <property type="match status" value="1"/>
</dbReference>
<dbReference type="InterPro" id="IPR051414">
    <property type="entry name" value="Adenylate-forming_Reductase"/>
</dbReference>
<feature type="domain" description="Carrier" evidence="4">
    <location>
        <begin position="564"/>
        <end position="643"/>
    </location>
</feature>
<dbReference type="Pfam" id="PF00550">
    <property type="entry name" value="PP-binding"/>
    <property type="match status" value="1"/>
</dbReference>
<feature type="compositionally biased region" description="Basic and acidic residues" evidence="3">
    <location>
        <begin position="679"/>
        <end position="691"/>
    </location>
</feature>
<feature type="region of interest" description="Disordered" evidence="3">
    <location>
        <begin position="1058"/>
        <end position="1084"/>
    </location>
</feature>
<dbReference type="InterPro" id="IPR036291">
    <property type="entry name" value="NAD(P)-bd_dom_sf"/>
</dbReference>
<evidence type="ECO:0000313" key="6">
    <source>
        <dbReference type="Proteomes" id="UP000053789"/>
    </source>
</evidence>
<dbReference type="Pfam" id="PF07993">
    <property type="entry name" value="NAD_binding_4"/>
    <property type="match status" value="1"/>
</dbReference>
<dbReference type="SUPFAM" id="SSF51735">
    <property type="entry name" value="NAD(P)-binding Rossmann-fold domains"/>
    <property type="match status" value="1"/>
</dbReference>
<evidence type="ECO:0000256" key="3">
    <source>
        <dbReference type="SAM" id="MobiDB-lite"/>
    </source>
</evidence>
<keyword evidence="1" id="KW-0596">Phosphopantetheine</keyword>
<dbReference type="PROSITE" id="PS00012">
    <property type="entry name" value="PHOSPHOPANTETHEINE"/>
    <property type="match status" value="1"/>
</dbReference>
<dbReference type="InterPro" id="IPR006162">
    <property type="entry name" value="Ppantetheine_attach_site"/>
</dbReference>
<dbReference type="Gene3D" id="3.40.50.720">
    <property type="entry name" value="NAD(P)-binding Rossmann-like Domain"/>
    <property type="match status" value="1"/>
</dbReference>
<evidence type="ECO:0000259" key="4">
    <source>
        <dbReference type="PROSITE" id="PS50075"/>
    </source>
</evidence>
<dbReference type="SUPFAM" id="SSF47336">
    <property type="entry name" value="ACP-like"/>
    <property type="match status" value="1"/>
</dbReference>
<dbReference type="SMART" id="SM00823">
    <property type="entry name" value="PKS_PP"/>
    <property type="match status" value="1"/>
</dbReference>
<keyword evidence="2" id="KW-0597">Phosphoprotein</keyword>
<dbReference type="EMBL" id="KN846980">
    <property type="protein sequence ID" value="KIW99279.1"/>
    <property type="molecule type" value="Genomic_DNA"/>
</dbReference>
<feature type="compositionally biased region" description="Polar residues" evidence="3">
    <location>
        <begin position="668"/>
        <end position="677"/>
    </location>
</feature>
<dbReference type="RefSeq" id="XP_016625948.1">
    <property type="nucleotide sequence ID" value="XM_016758699.1"/>
</dbReference>
<evidence type="ECO:0000313" key="5">
    <source>
        <dbReference type="EMBL" id="KIW99279.1"/>
    </source>
</evidence>
<sequence>MTVNYFTCTLGQAVSHHQQQDKSYGTVAGFLDFKARTAPDVPVLGLYEVTQRPSQLWEPHILTFQDVQRGVGLVAGALRNAFDIEQRQTVALLCPSSASLLFTWLGLVWLGHPVLLVAPQCSASAVAQLCKSCEVESMLYEGAYRDLAAEASKEASRFGNACLTTQPVPFAGENILEVIKRTPGGSFTPSLVDTRESGVAYLHHTSGTSSGTPKPIPQTHRAIRVLPILNGAGRATFTTTPLYHDGVADLFRAWKSNALIWLFPGKDLPITATNVGMCLEVAAASPSSGTHPEVRYFSSVPYVLQMVPDDEDGRRHLQRMDIVGVGGAALPAEVGDSLVKDKVNLVSRFGSAECGFLMSSHRDYANDKEWQYFRAASGREFLQFEPRDDGLSELIIQSGWPHMAKRNRQDGSFATADLFAPHSTTLNAWRYRSRADSQLMLITGKKFDPALLEDAIRASVSPYPGALLFPLDAIQMSDEDLLRHVAPVVYDLNRKGQSHARISKNMLIPMGHPDRGLEKGSKDTILRNKAEERFAEKIAAAYEHVHPDGIASSSPNVPDDEVPARIRDIIQTVVGECQKDLDNDPEALTEHTELLAYGVDSVACIQIRHALSRLLPRGSALPLTVVQDTGTVAGLTDFVLHKLLGQTGPETRGSERDEREQHRLMLDWSTSTASSTNRDPPRPPHGPDRLSRRTHPAPTPIQPLHLEDPPPRPRRHTHTSRERVLKALTSRGLPAPLCFDSKTQIHSCRLSDTKLGLSEKACEQLAEEVDVIIHLAWSVNFVLPLRAFATTHLAGARNLINLALASSKGKAAPRFIFCSSVAAVSTYSSRSPPATIPERVLSDPAVAGSTGYARSKWVGEQICQRAAQQIPQLRNRISVARVGQLSGASDTGVWSRSEAYPLMLNSLRVTGCLPDLDGAKRDRDEKGGEILDWLPVDVAAKVFVQDIAHQNAPPTSLQAQPSAKDVMTDAEREVARAEDGLTVHDILNPCTRTTWSDLLAWLLREQAFETVPAAEWISRLSSLQESNDVEKHNHPAPRLLGFWDKVFGASRPTLRAAEGGAAKPWVPRPEAKEAKGEEEVRRPTASRYEMAKTYERMPLLRDLERVVNAEENIPYSLVSMEA</sequence>